<dbReference type="AlphaFoldDB" id="A0A9Q0G4Z9"/>
<feature type="domain" description="DUF2921" evidence="2">
    <location>
        <begin position="579"/>
        <end position="749"/>
    </location>
</feature>
<dbReference type="Pfam" id="PF25333">
    <property type="entry name" value="DUF2921_N"/>
    <property type="match status" value="5"/>
</dbReference>
<feature type="signal peptide" evidence="1">
    <location>
        <begin position="1"/>
        <end position="25"/>
    </location>
</feature>
<reference evidence="3" key="1">
    <citation type="submission" date="2022-02" db="EMBL/GenBank/DDBJ databases">
        <authorList>
            <person name="Henning P.M."/>
            <person name="McCubbin A.G."/>
            <person name="Shore J.S."/>
        </authorList>
    </citation>
    <scope>NUCLEOTIDE SEQUENCE</scope>
    <source>
        <strain evidence="3">F60SS</strain>
        <tissue evidence="3">Leaves</tissue>
    </source>
</reference>
<keyword evidence="1" id="KW-0732">Signal</keyword>
<proteinExistence type="predicted"/>
<feature type="chain" id="PRO_5040144501" description="DUF2921 domain-containing protein" evidence="1">
    <location>
        <begin position="26"/>
        <end position="1192"/>
    </location>
</feature>
<dbReference type="InterPro" id="IPR057425">
    <property type="entry name" value="DUF2921_N"/>
</dbReference>
<reference evidence="3" key="2">
    <citation type="journal article" date="2023" name="Plants (Basel)">
        <title>Annotation of the Turnera subulata (Passifloraceae) Draft Genome Reveals the S-Locus Evolved after the Divergence of Turneroideae from Passifloroideae in a Stepwise Manner.</title>
        <authorList>
            <person name="Henning P.M."/>
            <person name="Roalson E.H."/>
            <person name="Mir W."/>
            <person name="McCubbin A.G."/>
            <person name="Shore J.S."/>
        </authorList>
    </citation>
    <scope>NUCLEOTIDE SEQUENCE</scope>
    <source>
        <strain evidence="3">F60SS</strain>
    </source>
</reference>
<protein>
    <recommendedName>
        <fullName evidence="2">DUF2921 domain-containing protein</fullName>
    </recommendedName>
</protein>
<organism evidence="3 4">
    <name type="scientific">Turnera subulata</name>
    <dbReference type="NCBI Taxonomy" id="218843"/>
    <lineage>
        <taxon>Eukaryota</taxon>
        <taxon>Viridiplantae</taxon>
        <taxon>Streptophyta</taxon>
        <taxon>Embryophyta</taxon>
        <taxon>Tracheophyta</taxon>
        <taxon>Spermatophyta</taxon>
        <taxon>Magnoliopsida</taxon>
        <taxon>eudicotyledons</taxon>
        <taxon>Gunneridae</taxon>
        <taxon>Pentapetalae</taxon>
        <taxon>rosids</taxon>
        <taxon>fabids</taxon>
        <taxon>Malpighiales</taxon>
        <taxon>Passifloraceae</taxon>
        <taxon>Turnera</taxon>
    </lineage>
</organism>
<sequence>MKTTTFLCFFTSIFLFSILCLTCHGTHQISYSDHCSSSVPESTPEPTPLPSHPLGRFHAVHFYNTRDNNNFFGHKPSSFLDSFDLDIQKAYDTETEGVLKIEAVMTVTKSSNKHEPANCTDCVQGRRHPPPSVFVRFSLGGFWSESSGNLCMVGCSQMRHGDPVLDDLKAVLMKLENVKTSSTITTLIRGTVASLSSRDDSSSYFEPISVLILPQCCYDSRYEYTLIPEETTGIGDTNVRGLPLDHLTKSAFCGMGVWDDGFSLEYTLGCDSAKNCSPFIGANQPLSNVLALRGFGCQDKRLRVLIEFSRDTSRGETSGMVGQIWTDKNVNNPGYFGKIMFKRLDRRVLGFHGVRYEYTQIDRVRSSCPKSETAENSVDIYPHPSSHHMQFTTWIEDSTGRIAWGDVIFPDDRAFGKQPLGSIVGSSSNSTYVSYKLGISPLPSSQPGIKRNSLFNRPSILNGQVRLSAEGIYNTKSGALCMVGCRNLRIADQHKSRMDCQILLKFQFPPLLKINDDGSITGSIESMRKDSDPFYFEPLQVSSTSLLKIARSLGGSVKLTFGIHFFSSSSVSSATKISYSDHCSSFVPESRPQKYPLSQHPLGGFHHIYHTGVNSLLSPNLSSSSFSHLFHLDFQDVYSTASGAVHKVEAELSIPSSSEYGRNCSNGTQALRPSRLGVSIFSLEGFWSESSGRLCMVGSTRMTQGDFIELKAVIKLENVRSSSTVTSLIRGNFSSLSSTDDCTYFEPISVFVLPQLGFGAYYDYTLIPDEEIDDEPANRSDSARSLPLDLLPSATFCGIGFNVDKGYSLEYAHGCDSAAKICSPFSATEEYTPNVLVIRGYGCEGKRLRVLVEFSRDFLNGFYNIVDPQKTLFGEAYWDDSKLSIFACRIFDVNESMASAPVPDCSTRMSLWFPQVLTIRENSDIVGQIWTTKPGNTPGHFEKIMFRNLQQQRRLYRSRDYLPVPKYEYTQADKVSKSCPKPELFKNNTERYPDLDSDNMGFSMWVRDSTGIIAWGDAIYPDEGLVSAEGYFGEGSLPSSIFGAGFVDLNNSSRSSSLNTRYEFVIGLLPGVQLGNRTTMFNGSSILNGNMQISAEGIYVITTGSLCMVGCRNLDKTYQKDNMDCEILLNFRLPSLEKMGKYGSVKGNIQSMREVSDPLFFEPLSVSSAPSLKITFMAQEKNWAHSEGPRLV</sequence>
<dbReference type="OrthoDB" id="607498at2759"/>
<evidence type="ECO:0000313" key="3">
    <source>
        <dbReference type="EMBL" id="KAJ4843327.1"/>
    </source>
</evidence>
<feature type="domain" description="DUF2921" evidence="2">
    <location>
        <begin position="975"/>
        <end position="1165"/>
    </location>
</feature>
<comment type="caution">
    <text evidence="3">The sequence shown here is derived from an EMBL/GenBank/DDBJ whole genome shotgun (WGS) entry which is preliminary data.</text>
</comment>
<dbReference type="PANTHER" id="PTHR33389">
    <property type="entry name" value="FAMILY PROTEIN, PUTATIVE (DUF2921)-RELATED"/>
    <property type="match status" value="1"/>
</dbReference>
<evidence type="ECO:0000313" key="4">
    <source>
        <dbReference type="Proteomes" id="UP001141552"/>
    </source>
</evidence>
<accession>A0A9Q0G4Z9</accession>
<feature type="domain" description="DUF2921" evidence="2">
    <location>
        <begin position="803"/>
        <end position="944"/>
    </location>
</feature>
<feature type="domain" description="DUF2921" evidence="2">
    <location>
        <begin position="366"/>
        <end position="539"/>
    </location>
</feature>
<evidence type="ECO:0000256" key="1">
    <source>
        <dbReference type="SAM" id="SignalP"/>
    </source>
</evidence>
<dbReference type="Proteomes" id="UP001141552">
    <property type="component" value="Unassembled WGS sequence"/>
</dbReference>
<gene>
    <name evidence="3" type="ORF">Tsubulata_020937</name>
</gene>
<keyword evidence="4" id="KW-1185">Reference proteome</keyword>
<dbReference type="PANTHER" id="PTHR33389:SF18">
    <property type="entry name" value="OS01G0677900 PROTEIN"/>
    <property type="match status" value="1"/>
</dbReference>
<dbReference type="EMBL" id="JAKUCV010002264">
    <property type="protein sequence ID" value="KAJ4843327.1"/>
    <property type="molecule type" value="Genomic_DNA"/>
</dbReference>
<feature type="domain" description="DUF2921" evidence="2">
    <location>
        <begin position="31"/>
        <end position="209"/>
    </location>
</feature>
<name>A0A9Q0G4Z9_9ROSI</name>
<evidence type="ECO:0000259" key="2">
    <source>
        <dbReference type="Pfam" id="PF25333"/>
    </source>
</evidence>